<dbReference type="InterPro" id="IPR005584">
    <property type="entry name" value="DNA_gyrase_inhibitor_YacG"/>
</dbReference>
<dbReference type="HAMAP" id="MF_00649">
    <property type="entry name" value="DNA_gyrase_inhibitor_YacG"/>
    <property type="match status" value="1"/>
</dbReference>
<keyword evidence="5" id="KW-1185">Reference proteome</keyword>
<dbReference type="PANTHER" id="PTHR36150">
    <property type="entry name" value="DNA GYRASE INHIBITOR YACG"/>
    <property type="match status" value="1"/>
</dbReference>
<keyword evidence="1 3" id="KW-0479">Metal-binding</keyword>
<evidence type="ECO:0000256" key="2">
    <source>
        <dbReference type="ARBA" id="ARBA00022833"/>
    </source>
</evidence>
<gene>
    <name evidence="3 4" type="primary">yacG</name>
    <name evidence="4" type="ORF">PQU96_00840</name>
</gene>
<accession>A0ABT5IJG1</accession>
<dbReference type="InterPro" id="IPR013088">
    <property type="entry name" value="Znf_NHR/GATA"/>
</dbReference>
<comment type="caution">
    <text evidence="4">The sequence shown here is derived from an EMBL/GenBank/DDBJ whole genome shotgun (WGS) entry which is preliminary data.</text>
</comment>
<sequence length="60" mass="6889">MTSPTIVPCPQCKTPVRWGPDSPYRPFCSERCKLIDLGQWADEQYRVPATPDLPFDEHPD</sequence>
<feature type="binding site" evidence="3">
    <location>
        <position position="9"/>
    </location>
    <ligand>
        <name>Zn(2+)</name>
        <dbReference type="ChEBI" id="CHEBI:29105"/>
    </ligand>
</feature>
<dbReference type="Proteomes" id="UP001222030">
    <property type="component" value="Unassembled WGS sequence"/>
</dbReference>
<proteinExistence type="inferred from homology"/>
<evidence type="ECO:0000256" key="1">
    <source>
        <dbReference type="ARBA" id="ARBA00022723"/>
    </source>
</evidence>
<dbReference type="Gene3D" id="3.30.50.10">
    <property type="entry name" value="Erythroid Transcription Factor GATA-1, subunit A"/>
    <property type="match status" value="1"/>
</dbReference>
<feature type="binding site" evidence="3">
    <location>
        <position position="32"/>
    </location>
    <ligand>
        <name>Zn(2+)</name>
        <dbReference type="ChEBI" id="CHEBI:29105"/>
    </ligand>
</feature>
<comment type="function">
    <text evidence="3">Inhibits all the catalytic activities of DNA gyrase by preventing its interaction with DNA. Acts by binding directly to the C-terminal domain of GyrB, which probably disrupts DNA binding by the gyrase.</text>
</comment>
<protein>
    <recommendedName>
        <fullName evidence="3">DNA gyrase inhibitor YacG</fullName>
    </recommendedName>
</protein>
<dbReference type="RefSeq" id="WP_272766356.1">
    <property type="nucleotide sequence ID" value="NZ_JAQQLE010000001.1"/>
</dbReference>
<reference evidence="4 5" key="1">
    <citation type="submission" date="2023-01" db="EMBL/GenBank/DDBJ databases">
        <title>Novel species of the genus Vogesella isolated from rivers.</title>
        <authorList>
            <person name="Lu H."/>
        </authorList>
    </citation>
    <scope>NUCLEOTIDE SEQUENCE [LARGE SCALE GENOMIC DNA]</scope>
    <source>
        <strain evidence="4 5">LYT5W</strain>
    </source>
</reference>
<comment type="similarity">
    <text evidence="3">Belongs to the DNA gyrase inhibitor YacG family.</text>
</comment>
<feature type="binding site" evidence="3">
    <location>
        <position position="28"/>
    </location>
    <ligand>
        <name>Zn(2+)</name>
        <dbReference type="ChEBI" id="CHEBI:29105"/>
    </ligand>
</feature>
<dbReference type="NCBIfam" id="NF001638">
    <property type="entry name" value="PRK00418.1"/>
    <property type="match status" value="1"/>
</dbReference>
<feature type="binding site" evidence="3">
    <location>
        <position position="12"/>
    </location>
    <ligand>
        <name>Zn(2+)</name>
        <dbReference type="ChEBI" id="CHEBI:29105"/>
    </ligand>
</feature>
<comment type="subunit">
    <text evidence="3">Interacts with GyrB.</text>
</comment>
<dbReference type="EMBL" id="JAQQLE010000001">
    <property type="protein sequence ID" value="MDC7712679.1"/>
    <property type="molecule type" value="Genomic_DNA"/>
</dbReference>
<dbReference type="PANTHER" id="PTHR36150:SF1">
    <property type="entry name" value="DNA GYRASE INHIBITOR YACG"/>
    <property type="match status" value="1"/>
</dbReference>
<evidence type="ECO:0000313" key="4">
    <source>
        <dbReference type="EMBL" id="MDC7712679.1"/>
    </source>
</evidence>
<evidence type="ECO:0000313" key="5">
    <source>
        <dbReference type="Proteomes" id="UP001222030"/>
    </source>
</evidence>
<comment type="cofactor">
    <cofactor evidence="3">
        <name>Zn(2+)</name>
        <dbReference type="ChEBI" id="CHEBI:29105"/>
    </cofactor>
    <text evidence="3">Binds 1 zinc ion.</text>
</comment>
<dbReference type="SUPFAM" id="SSF57716">
    <property type="entry name" value="Glucocorticoid receptor-like (DNA-binding domain)"/>
    <property type="match status" value="1"/>
</dbReference>
<dbReference type="Pfam" id="PF03884">
    <property type="entry name" value="YacG"/>
    <property type="match status" value="1"/>
</dbReference>
<keyword evidence="2 3" id="KW-0862">Zinc</keyword>
<evidence type="ECO:0000256" key="3">
    <source>
        <dbReference type="HAMAP-Rule" id="MF_00649"/>
    </source>
</evidence>
<name>A0ABT5IJG1_9NEIS</name>
<organism evidence="4 5">
    <name type="scientific">Vogesella margarita</name>
    <dbReference type="NCBI Taxonomy" id="2984199"/>
    <lineage>
        <taxon>Bacteria</taxon>
        <taxon>Pseudomonadati</taxon>
        <taxon>Pseudomonadota</taxon>
        <taxon>Betaproteobacteria</taxon>
        <taxon>Neisseriales</taxon>
        <taxon>Chromobacteriaceae</taxon>
        <taxon>Vogesella</taxon>
    </lineage>
</organism>